<dbReference type="SMART" id="SM00421">
    <property type="entry name" value="HTH_LUXR"/>
    <property type="match status" value="1"/>
</dbReference>
<dbReference type="PANTHER" id="PTHR44688">
    <property type="entry name" value="DNA-BINDING TRANSCRIPTIONAL ACTIVATOR DEVR_DOSR"/>
    <property type="match status" value="1"/>
</dbReference>
<accession>A0A0S7BPC5</accession>
<dbReference type="Gene3D" id="1.10.10.10">
    <property type="entry name" value="Winged helix-like DNA-binding domain superfamily/Winged helix DNA-binding domain"/>
    <property type="match status" value="1"/>
</dbReference>
<evidence type="ECO:0000256" key="1">
    <source>
        <dbReference type="ARBA" id="ARBA00023015"/>
    </source>
</evidence>
<dbReference type="CDD" id="cd06170">
    <property type="entry name" value="LuxR_C_like"/>
    <property type="match status" value="1"/>
</dbReference>
<gene>
    <name evidence="5" type="ORF">ATC1_1369</name>
</gene>
<dbReference type="GO" id="GO:0006355">
    <property type="term" value="P:regulation of DNA-templated transcription"/>
    <property type="evidence" value="ECO:0007669"/>
    <property type="project" value="InterPro"/>
</dbReference>
<dbReference type="InterPro" id="IPR000792">
    <property type="entry name" value="Tscrpt_reg_LuxR_C"/>
</dbReference>
<dbReference type="InterPro" id="IPR016032">
    <property type="entry name" value="Sig_transdc_resp-reg_C-effctor"/>
</dbReference>
<evidence type="ECO:0000256" key="2">
    <source>
        <dbReference type="ARBA" id="ARBA00023125"/>
    </source>
</evidence>
<organism evidence="5">
    <name type="scientific">Flexilinea flocculi</name>
    <dbReference type="NCBI Taxonomy" id="1678840"/>
    <lineage>
        <taxon>Bacteria</taxon>
        <taxon>Bacillati</taxon>
        <taxon>Chloroflexota</taxon>
        <taxon>Anaerolineae</taxon>
        <taxon>Anaerolineales</taxon>
        <taxon>Anaerolineaceae</taxon>
        <taxon>Flexilinea</taxon>
    </lineage>
</organism>
<dbReference type="EMBL" id="DF968181">
    <property type="protein sequence ID" value="GAP40103.1"/>
    <property type="molecule type" value="Genomic_DNA"/>
</dbReference>
<evidence type="ECO:0000259" key="4">
    <source>
        <dbReference type="PROSITE" id="PS50043"/>
    </source>
</evidence>
<name>A0A0S7BPC5_9CHLR</name>
<sequence>MTQLIYICDETNVLFSKTDASKDEILKKMEDHQWKFPFRYETPKVLQIDGLFVIYGQSQETLFHLLTPQQIKIVRRLACGESASQIAVAMRISTDTVNYHIKEAKKKLHVDTRNELIALYCRETPFE</sequence>
<dbReference type="SUPFAM" id="SSF46894">
    <property type="entry name" value="C-terminal effector domain of the bipartite response regulators"/>
    <property type="match status" value="1"/>
</dbReference>
<dbReference type="RefSeq" id="WP_062279116.1">
    <property type="nucleotide sequence ID" value="NZ_DF968181.1"/>
</dbReference>
<dbReference type="GO" id="GO:0003677">
    <property type="term" value="F:DNA binding"/>
    <property type="evidence" value="ECO:0007669"/>
    <property type="project" value="UniProtKB-KW"/>
</dbReference>
<dbReference type="AlphaFoldDB" id="A0A0S7BPC5"/>
<keyword evidence="6" id="KW-1185">Reference proteome</keyword>
<dbReference type="PRINTS" id="PR00038">
    <property type="entry name" value="HTHLUXR"/>
</dbReference>
<keyword evidence="1" id="KW-0805">Transcription regulation</keyword>
<dbReference type="PANTHER" id="PTHR44688:SF16">
    <property type="entry name" value="DNA-BINDING TRANSCRIPTIONAL ACTIVATOR DEVR_DOSR"/>
    <property type="match status" value="1"/>
</dbReference>
<evidence type="ECO:0000313" key="5">
    <source>
        <dbReference type="EMBL" id="GAP40103.1"/>
    </source>
</evidence>
<feature type="domain" description="HTH luxR-type" evidence="4">
    <location>
        <begin position="59"/>
        <end position="124"/>
    </location>
</feature>
<keyword evidence="3" id="KW-0804">Transcription</keyword>
<dbReference type="InterPro" id="IPR036388">
    <property type="entry name" value="WH-like_DNA-bd_sf"/>
</dbReference>
<dbReference type="STRING" id="1678840.ATC1_1369"/>
<keyword evidence="2" id="KW-0238">DNA-binding</keyword>
<dbReference type="PROSITE" id="PS50043">
    <property type="entry name" value="HTH_LUXR_2"/>
    <property type="match status" value="1"/>
</dbReference>
<reference evidence="5" key="1">
    <citation type="journal article" date="2015" name="Genome Announc.">
        <title>Draft Genome Sequence of Anaerolineae Strain TC1, a Novel Isolate from a Methanogenic Wastewater Treatment System.</title>
        <authorList>
            <person name="Matsuura N."/>
            <person name="Tourlousse D.M."/>
            <person name="Sun L."/>
            <person name="Toyonaga M."/>
            <person name="Kuroda K."/>
            <person name="Ohashi A."/>
            <person name="Cruz R."/>
            <person name="Yamaguchi T."/>
            <person name="Sekiguchi Y."/>
        </authorList>
    </citation>
    <scope>NUCLEOTIDE SEQUENCE [LARGE SCALE GENOMIC DNA]</scope>
    <source>
        <strain evidence="5">TC1</strain>
    </source>
</reference>
<evidence type="ECO:0000256" key="3">
    <source>
        <dbReference type="ARBA" id="ARBA00023163"/>
    </source>
</evidence>
<dbReference type="Proteomes" id="UP000053370">
    <property type="component" value="Unassembled WGS sequence"/>
</dbReference>
<dbReference type="OrthoDB" id="9797341at2"/>
<proteinExistence type="predicted"/>
<dbReference type="Pfam" id="PF00196">
    <property type="entry name" value="GerE"/>
    <property type="match status" value="1"/>
</dbReference>
<protein>
    <submittedName>
        <fullName evidence="5">Bacterial regulatory proteins, luxR family</fullName>
    </submittedName>
</protein>
<evidence type="ECO:0000313" key="6">
    <source>
        <dbReference type="Proteomes" id="UP000053370"/>
    </source>
</evidence>